<dbReference type="InterPro" id="IPR013099">
    <property type="entry name" value="K_chnl_dom"/>
</dbReference>
<dbReference type="PROSITE" id="PS51202">
    <property type="entry name" value="RCK_C"/>
    <property type="match status" value="1"/>
</dbReference>
<dbReference type="PANTHER" id="PTHR43833">
    <property type="entry name" value="POTASSIUM CHANNEL PROTEIN 2-RELATED-RELATED"/>
    <property type="match status" value="1"/>
</dbReference>
<dbReference type="RefSeq" id="WP_188941260.1">
    <property type="nucleotide sequence ID" value="NZ_BMNA01000003.1"/>
</dbReference>
<evidence type="ECO:0000313" key="4">
    <source>
        <dbReference type="EMBL" id="GGL99209.1"/>
    </source>
</evidence>
<dbReference type="InterPro" id="IPR050721">
    <property type="entry name" value="Trk_Ktr_HKT_K-transport"/>
</dbReference>
<protein>
    <recommendedName>
        <fullName evidence="3">RCK C-terminal domain-containing protein</fullName>
    </recommendedName>
</protein>
<dbReference type="InterPro" id="IPR036291">
    <property type="entry name" value="NAD(P)-bd_dom_sf"/>
</dbReference>
<feature type="transmembrane region" description="Helical" evidence="2">
    <location>
        <begin position="111"/>
        <end position="134"/>
    </location>
</feature>
<evidence type="ECO:0000256" key="2">
    <source>
        <dbReference type="SAM" id="Phobius"/>
    </source>
</evidence>
<feature type="domain" description="RCK C-terminal" evidence="3">
    <location>
        <begin position="524"/>
        <end position="575"/>
    </location>
</feature>
<accession>A0A917SV79</accession>
<dbReference type="Gene3D" id="3.40.50.720">
    <property type="entry name" value="NAD(P)-binding Rossmann-like Domain"/>
    <property type="match status" value="2"/>
</dbReference>
<name>A0A917SV79_9ACTN</name>
<dbReference type="Proteomes" id="UP000655208">
    <property type="component" value="Unassembled WGS sequence"/>
</dbReference>
<sequence>MRHVLRVFWQQLFGRDERARGLRNWHTSIAPDSATSTTFFLLMRRMRVPLITLITIFTVSVVGLTLVPGQDAAGRPAPMDVFDAFYFMSYTATTIGFGELPAAFTAAQRLWVIVTIYLTVVGWAYAIGALLTLLQDRAFRQALAWRRFSRQVARLREPFLLLAGYGRTGELLGRSFDALGQQLVVVDKAQDRIDALDLAAYRVGVPGLAADARNPHHLGLAGLDHPYCTGVLALTDDDEANLAIAMTAALLRPELAVITRTLSRTTAARMRDFGSPTVVNPFDRFGDHLRLALRAPASYQLLSWLEAGPGAELPPRADPPQQGRWVMCGYGRFGRELTADLEAEGLEVTVVETTGNPDRSGGLPAGVQDGTAGAEESVLAAADLGTAVGLVAGTSNDVTNLSLLSAARRRNPDLFLAARQNRPESAPLFAALGVDSLLVPTEVIAHEVYAQLSTPLLWRFLQEMPAQGDDWARRLIERLSRDCGTALPPLWRTDLSPAAAPALHRWLQDGDARLGELLRSPEDRDRPLRVVALLVRRGDEVTVTPDPDLRLRPGDQLLMAGRPADRRAFEALLSDDSLVEYVVHGRHVPSGWIGRRLAGQPAGRR</sequence>
<dbReference type="SUPFAM" id="SSF116726">
    <property type="entry name" value="TrkA C-terminal domain-like"/>
    <property type="match status" value="1"/>
</dbReference>
<dbReference type="PANTHER" id="PTHR43833:SF11">
    <property type="entry name" value="VOLTAGE-GATED POTASSIUM CHANNEL KCH"/>
    <property type="match status" value="1"/>
</dbReference>
<dbReference type="EMBL" id="BMNA01000003">
    <property type="protein sequence ID" value="GGL99209.1"/>
    <property type="molecule type" value="Genomic_DNA"/>
</dbReference>
<evidence type="ECO:0000313" key="5">
    <source>
        <dbReference type="Proteomes" id="UP000655208"/>
    </source>
</evidence>
<organism evidence="4 5">
    <name type="scientific">Nakamurella endophytica</name>
    <dbReference type="NCBI Taxonomy" id="1748367"/>
    <lineage>
        <taxon>Bacteria</taxon>
        <taxon>Bacillati</taxon>
        <taxon>Actinomycetota</taxon>
        <taxon>Actinomycetes</taxon>
        <taxon>Nakamurellales</taxon>
        <taxon>Nakamurellaceae</taxon>
        <taxon>Nakamurella</taxon>
    </lineage>
</organism>
<dbReference type="Gene3D" id="1.10.287.70">
    <property type="match status" value="1"/>
</dbReference>
<dbReference type="AlphaFoldDB" id="A0A917SV79"/>
<reference evidence="4" key="2">
    <citation type="submission" date="2020-09" db="EMBL/GenBank/DDBJ databases">
        <authorList>
            <person name="Sun Q."/>
            <person name="Zhou Y."/>
        </authorList>
    </citation>
    <scope>NUCLEOTIDE SEQUENCE</scope>
    <source>
        <strain evidence="4">CGMCC 4.7308</strain>
    </source>
</reference>
<dbReference type="GO" id="GO:0006813">
    <property type="term" value="P:potassium ion transport"/>
    <property type="evidence" value="ECO:0007669"/>
    <property type="project" value="InterPro"/>
</dbReference>
<feature type="transmembrane region" description="Helical" evidence="2">
    <location>
        <begin position="48"/>
        <end position="67"/>
    </location>
</feature>
<evidence type="ECO:0000259" key="3">
    <source>
        <dbReference type="PROSITE" id="PS51202"/>
    </source>
</evidence>
<dbReference type="GO" id="GO:0005886">
    <property type="term" value="C:plasma membrane"/>
    <property type="evidence" value="ECO:0007669"/>
    <property type="project" value="UniProtKB-SubCell"/>
</dbReference>
<feature type="transmembrane region" description="Helical" evidence="2">
    <location>
        <begin position="87"/>
        <end position="104"/>
    </location>
</feature>
<dbReference type="SUPFAM" id="SSF51735">
    <property type="entry name" value="NAD(P)-binding Rossmann-fold domains"/>
    <property type="match status" value="2"/>
</dbReference>
<proteinExistence type="predicted"/>
<dbReference type="InterPro" id="IPR006037">
    <property type="entry name" value="RCK_C"/>
</dbReference>
<dbReference type="Pfam" id="PF02254">
    <property type="entry name" value="TrkA_N"/>
    <property type="match status" value="2"/>
</dbReference>
<keyword evidence="2" id="KW-0812">Transmembrane</keyword>
<keyword evidence="2" id="KW-0472">Membrane</keyword>
<evidence type="ECO:0000256" key="1">
    <source>
        <dbReference type="ARBA" id="ARBA00004651"/>
    </source>
</evidence>
<dbReference type="Gene3D" id="3.30.70.1450">
    <property type="entry name" value="Regulator of K+ conductance, C-terminal domain"/>
    <property type="match status" value="1"/>
</dbReference>
<dbReference type="InterPro" id="IPR036721">
    <property type="entry name" value="RCK_C_sf"/>
</dbReference>
<dbReference type="Pfam" id="PF07885">
    <property type="entry name" value="Ion_trans_2"/>
    <property type="match status" value="1"/>
</dbReference>
<dbReference type="Pfam" id="PF02080">
    <property type="entry name" value="TrkA_C"/>
    <property type="match status" value="1"/>
</dbReference>
<gene>
    <name evidence="4" type="ORF">GCM10011594_18990</name>
</gene>
<keyword evidence="2" id="KW-1133">Transmembrane helix</keyword>
<comment type="subcellular location">
    <subcellularLocation>
        <location evidence="1">Cell membrane</location>
        <topology evidence="1">Multi-pass membrane protein</topology>
    </subcellularLocation>
</comment>
<dbReference type="SUPFAM" id="SSF81324">
    <property type="entry name" value="Voltage-gated potassium channels"/>
    <property type="match status" value="1"/>
</dbReference>
<reference evidence="4" key="1">
    <citation type="journal article" date="2014" name="Int. J. Syst. Evol. Microbiol.">
        <title>Complete genome sequence of Corynebacterium casei LMG S-19264T (=DSM 44701T), isolated from a smear-ripened cheese.</title>
        <authorList>
            <consortium name="US DOE Joint Genome Institute (JGI-PGF)"/>
            <person name="Walter F."/>
            <person name="Albersmeier A."/>
            <person name="Kalinowski J."/>
            <person name="Ruckert C."/>
        </authorList>
    </citation>
    <scope>NUCLEOTIDE SEQUENCE</scope>
    <source>
        <strain evidence="4">CGMCC 4.7308</strain>
    </source>
</reference>
<dbReference type="GO" id="GO:0008324">
    <property type="term" value="F:monoatomic cation transmembrane transporter activity"/>
    <property type="evidence" value="ECO:0007669"/>
    <property type="project" value="InterPro"/>
</dbReference>
<comment type="caution">
    <text evidence="4">The sequence shown here is derived from an EMBL/GenBank/DDBJ whole genome shotgun (WGS) entry which is preliminary data.</text>
</comment>
<dbReference type="InterPro" id="IPR003148">
    <property type="entry name" value="RCK_N"/>
</dbReference>
<keyword evidence="5" id="KW-1185">Reference proteome</keyword>